<gene>
    <name evidence="7" type="ORF">EHS13_28220</name>
</gene>
<keyword evidence="4 5" id="KW-0472">Membrane</keyword>
<feature type="transmembrane region" description="Helical" evidence="5">
    <location>
        <begin position="512"/>
        <end position="532"/>
    </location>
</feature>
<dbReference type="KEGG" id="ppsc:EHS13_28220"/>
<sequence length="819" mass="92697">MKSTAKKDPIKTLLANTNTFKEKESIVFWALLSFVVLFLFFAPFQSHALFNGNIEAFETPIYGAVVWSSIFLLILSIYYWGHWRLRNFGDILNIAIWVIPFSYLISQFGAASHHLASNMTLISILYAIFFLLGSFVGKSKLSAKVTQYALVLSAYMVVFVGFLNLFGNYFNKDAVMFDQGLRLTSLFQYANAYAGFLMAILFVALYLVISSKKWYYVLAHSLMIIPILTSFWLTQSRGALVLLPIIFILILPFISLLRQIQMFLYLAVAAVISISITDKIVTIATPINTTNLEQYNTTGKVSHYLSFFNNNSLSGWSRLLIVSLLFAVVVTLIYKYVVPAIESKFAHKKANKYLTLVFPVGIVLAGVLGAVLLLGDTGFTKILPEILRTRLENINFQQHSVLERGTFYKDAVKLVEDYPVLGAGGAGWNVLYEKYQNNPYTSRQTHNFLLQYLVDVGILGIFFLLAFLGALFFYYFKYFFNQPNKDNDRHLIFYIMFITIFVHSLLDFDMSYVYLAAVVFLCLGGMAGSIPFKEIQWKNVLTITKLRWIYPALISVIGITILIISSVSYHANNLFNTAQTGLQMQKPYQEFTVSLDKALGLRPHHPDFVLMKINLMIQGFNQLHDESFYTKATELTKNLKKTEPNNRGVLEYEYQLALLENKKEDALAVVTDGLNKFTWDVSIFERAIDLNVQLGEQHWPNALALYDKFLAQEAHLLTLPKGQGQGNPFAVTSPIRASIGKIYFEQKKYPEAIEMLKPGLTETLSAPIDRVIAHTYLDTLKALEQEDTALAAKLDTADAEAAAKAEKDRLELEAAQQSK</sequence>
<dbReference type="EMBL" id="CP034235">
    <property type="protein sequence ID" value="QGQ98492.1"/>
    <property type="molecule type" value="Genomic_DNA"/>
</dbReference>
<feature type="transmembrane region" description="Helical" evidence="5">
    <location>
        <begin position="91"/>
        <end position="109"/>
    </location>
</feature>
<dbReference type="OrthoDB" id="1808577at2"/>
<feature type="transmembrane region" description="Helical" evidence="5">
    <location>
        <begin position="319"/>
        <end position="341"/>
    </location>
</feature>
<dbReference type="GO" id="GO:0016874">
    <property type="term" value="F:ligase activity"/>
    <property type="evidence" value="ECO:0007669"/>
    <property type="project" value="UniProtKB-KW"/>
</dbReference>
<evidence type="ECO:0000313" key="8">
    <source>
        <dbReference type="Proteomes" id="UP000426246"/>
    </source>
</evidence>
<feature type="transmembrane region" description="Helical" evidence="5">
    <location>
        <begin position="264"/>
        <end position="287"/>
    </location>
</feature>
<keyword evidence="2 5" id="KW-0812">Transmembrane</keyword>
<feature type="transmembrane region" description="Helical" evidence="5">
    <location>
        <begin position="26"/>
        <end position="49"/>
    </location>
</feature>
<feature type="transmembrane region" description="Helical" evidence="5">
    <location>
        <begin position="449"/>
        <end position="476"/>
    </location>
</feature>
<keyword evidence="3 5" id="KW-1133">Transmembrane helix</keyword>
<feature type="transmembrane region" description="Helical" evidence="5">
    <location>
        <begin position="214"/>
        <end position="233"/>
    </location>
</feature>
<reference evidence="8" key="1">
    <citation type="submission" date="2018-11" db="EMBL/GenBank/DDBJ databases">
        <title>Complete genome sequence of Paenibacillus sp. ML311-T8.</title>
        <authorList>
            <person name="Nam Y.-D."/>
            <person name="Kang J."/>
            <person name="Chung W.-H."/>
            <person name="Park Y.S."/>
        </authorList>
    </citation>
    <scope>NUCLEOTIDE SEQUENCE [LARGE SCALE GENOMIC DNA]</scope>
    <source>
        <strain evidence="8">ML311-T8</strain>
    </source>
</reference>
<dbReference type="GO" id="GO:0016020">
    <property type="term" value="C:membrane"/>
    <property type="evidence" value="ECO:0007669"/>
    <property type="project" value="UniProtKB-SubCell"/>
</dbReference>
<dbReference type="InterPro" id="IPR007016">
    <property type="entry name" value="O-antigen_ligase-rel_domated"/>
</dbReference>
<proteinExistence type="predicted"/>
<feature type="transmembrane region" description="Helical" evidence="5">
    <location>
        <begin position="148"/>
        <end position="166"/>
    </location>
</feature>
<feature type="transmembrane region" description="Helical" evidence="5">
    <location>
        <begin position="115"/>
        <end position="136"/>
    </location>
</feature>
<evidence type="ECO:0000259" key="6">
    <source>
        <dbReference type="Pfam" id="PF04932"/>
    </source>
</evidence>
<dbReference type="Proteomes" id="UP000426246">
    <property type="component" value="Chromosome"/>
</dbReference>
<dbReference type="InterPro" id="IPR051533">
    <property type="entry name" value="WaaL-like"/>
</dbReference>
<organism evidence="7 8">
    <name type="scientific">Paenibacillus psychroresistens</name>
    <dbReference type="NCBI Taxonomy" id="1778678"/>
    <lineage>
        <taxon>Bacteria</taxon>
        <taxon>Bacillati</taxon>
        <taxon>Bacillota</taxon>
        <taxon>Bacilli</taxon>
        <taxon>Bacillales</taxon>
        <taxon>Paenibacillaceae</taxon>
        <taxon>Paenibacillus</taxon>
    </lineage>
</organism>
<evidence type="ECO:0000256" key="3">
    <source>
        <dbReference type="ARBA" id="ARBA00022989"/>
    </source>
</evidence>
<evidence type="ECO:0000256" key="1">
    <source>
        <dbReference type="ARBA" id="ARBA00004141"/>
    </source>
</evidence>
<dbReference type="Gene3D" id="1.25.40.10">
    <property type="entry name" value="Tetratricopeptide repeat domain"/>
    <property type="match status" value="1"/>
</dbReference>
<dbReference type="Pfam" id="PF04932">
    <property type="entry name" value="Wzy_C"/>
    <property type="match status" value="1"/>
</dbReference>
<comment type="subcellular location">
    <subcellularLocation>
        <location evidence="1">Membrane</location>
        <topology evidence="1">Multi-pass membrane protein</topology>
    </subcellularLocation>
</comment>
<feature type="transmembrane region" description="Helical" evidence="5">
    <location>
        <begin position="61"/>
        <end position="79"/>
    </location>
</feature>
<feature type="domain" description="O-antigen ligase-related" evidence="6">
    <location>
        <begin position="313"/>
        <end position="465"/>
    </location>
</feature>
<keyword evidence="8" id="KW-1185">Reference proteome</keyword>
<dbReference type="AlphaFoldDB" id="A0A6B8RRY4"/>
<feature type="transmembrane region" description="Helical" evidence="5">
    <location>
        <begin position="239"/>
        <end position="257"/>
    </location>
</feature>
<keyword evidence="7" id="KW-0436">Ligase</keyword>
<protein>
    <submittedName>
        <fullName evidence="7">O-antigen ligase domain-containing protein</fullName>
    </submittedName>
</protein>
<feature type="transmembrane region" description="Helical" evidence="5">
    <location>
        <begin position="353"/>
        <end position="374"/>
    </location>
</feature>
<dbReference type="RefSeq" id="WP_155703599.1">
    <property type="nucleotide sequence ID" value="NZ_CP034235.1"/>
</dbReference>
<evidence type="ECO:0000256" key="4">
    <source>
        <dbReference type="ARBA" id="ARBA00023136"/>
    </source>
</evidence>
<dbReference type="PANTHER" id="PTHR37422:SF13">
    <property type="entry name" value="LIPOPOLYSACCHARIDE BIOSYNTHESIS PROTEIN PA4999-RELATED"/>
    <property type="match status" value="1"/>
</dbReference>
<dbReference type="InterPro" id="IPR011990">
    <property type="entry name" value="TPR-like_helical_dom_sf"/>
</dbReference>
<feature type="transmembrane region" description="Helical" evidence="5">
    <location>
        <begin position="186"/>
        <end position="207"/>
    </location>
</feature>
<evidence type="ECO:0000256" key="2">
    <source>
        <dbReference type="ARBA" id="ARBA00022692"/>
    </source>
</evidence>
<name>A0A6B8RRY4_9BACL</name>
<feature type="transmembrane region" description="Helical" evidence="5">
    <location>
        <begin position="488"/>
        <end position="506"/>
    </location>
</feature>
<evidence type="ECO:0000256" key="5">
    <source>
        <dbReference type="SAM" id="Phobius"/>
    </source>
</evidence>
<evidence type="ECO:0000313" key="7">
    <source>
        <dbReference type="EMBL" id="QGQ98492.1"/>
    </source>
</evidence>
<dbReference type="PANTHER" id="PTHR37422">
    <property type="entry name" value="TEICHURONIC ACID BIOSYNTHESIS PROTEIN TUAE"/>
    <property type="match status" value="1"/>
</dbReference>
<feature type="transmembrane region" description="Helical" evidence="5">
    <location>
        <begin position="548"/>
        <end position="569"/>
    </location>
</feature>
<accession>A0A6B8RRY4</accession>